<evidence type="ECO:0000313" key="6">
    <source>
        <dbReference type="EMBL" id="TLS53095.1"/>
    </source>
</evidence>
<name>A0A5R9GMD5_9BACL</name>
<comment type="function">
    <text evidence="4">Catalyzes the dehydration of chorismate into 3-[(1-carboxyvinyl)oxy]benzoate, a step in the biosynthesis of menaquinone (MK, vitamin K2).</text>
</comment>
<dbReference type="PANTHER" id="PTHR37690:SF1">
    <property type="entry name" value="CHORISMATE DEHYDRATASE"/>
    <property type="match status" value="1"/>
</dbReference>
<dbReference type="EC" id="4.2.1.151" evidence="4"/>
<keyword evidence="7" id="KW-1185">Reference proteome</keyword>
<dbReference type="PANTHER" id="PTHR37690">
    <property type="entry name" value="CHORISMATE DEHYDRATASE"/>
    <property type="match status" value="1"/>
</dbReference>
<evidence type="ECO:0000313" key="7">
    <source>
        <dbReference type="Proteomes" id="UP000309676"/>
    </source>
</evidence>
<evidence type="ECO:0000256" key="2">
    <source>
        <dbReference type="ARBA" id="ARBA00022428"/>
    </source>
</evidence>
<keyword evidence="3 4" id="KW-0456">Lyase</keyword>
<dbReference type="InterPro" id="IPR003773">
    <property type="entry name" value="Menaquinone_biosynth"/>
</dbReference>
<dbReference type="GO" id="GO:0016836">
    <property type="term" value="F:hydro-lyase activity"/>
    <property type="evidence" value="ECO:0007669"/>
    <property type="project" value="UniProtKB-UniRule"/>
</dbReference>
<dbReference type="SUPFAM" id="SSF53850">
    <property type="entry name" value="Periplasmic binding protein-like II"/>
    <property type="match status" value="1"/>
</dbReference>
<dbReference type="InterPro" id="IPR030868">
    <property type="entry name" value="MqnA"/>
</dbReference>
<sequence>MNCIDVGERDRRMTRQNEETERQRDIRLGKIVFTNVWPVFYGFPPAGLESRIEVTTRTPTELNAALSRGEIDVASISSFAYAKHADKLLLLPELSVGAKGSVGSLFLFTKRPLEEALPERIALATTSATTVHLLKIIMAKRFEFTPTYVDMSPILDTMMSTCDAALLIGDDAIRASRPAEARGYHRYDLCTLWTEWTGFGMTFAVWAVREAWAAERAQDAALVHEALLASKRLGKRLPDDLLDEASRRVGEDREFWRGYFGGLDYDFGESQRQGLELYFRFAHDLGFLDSAPPLRVWRNPNVTQVNE</sequence>
<dbReference type="EMBL" id="VCIW01000003">
    <property type="protein sequence ID" value="TLS53095.1"/>
    <property type="molecule type" value="Genomic_DNA"/>
</dbReference>
<comment type="pathway">
    <text evidence="1 4">Quinol/quinone metabolism; menaquinone biosynthesis.</text>
</comment>
<evidence type="ECO:0000256" key="1">
    <source>
        <dbReference type="ARBA" id="ARBA00004863"/>
    </source>
</evidence>
<dbReference type="Proteomes" id="UP000309676">
    <property type="component" value="Unassembled WGS sequence"/>
</dbReference>
<comment type="similarity">
    <text evidence="4">Belongs to the MqnA/MqnD family. MqnA subfamily.</text>
</comment>
<proteinExistence type="inferred from homology"/>
<comment type="catalytic activity">
    <reaction evidence="4">
        <text>chorismate = 3-[(1-carboxyvinyl)-oxy]benzoate + H2O</text>
        <dbReference type="Rhea" id="RHEA:40051"/>
        <dbReference type="ChEBI" id="CHEBI:15377"/>
        <dbReference type="ChEBI" id="CHEBI:29748"/>
        <dbReference type="ChEBI" id="CHEBI:76981"/>
        <dbReference type="EC" id="4.2.1.151"/>
    </reaction>
</comment>
<dbReference type="HAMAP" id="MF_00995">
    <property type="entry name" value="MqnA"/>
    <property type="match status" value="1"/>
</dbReference>
<dbReference type="UniPathway" id="UPA00079"/>
<accession>A0A5R9GMD5</accession>
<gene>
    <name evidence="4" type="primary">mqnA</name>
    <name evidence="6" type="ORF">FE782_06925</name>
</gene>
<dbReference type="Pfam" id="PF02621">
    <property type="entry name" value="VitK2_biosynth"/>
    <property type="match status" value="1"/>
</dbReference>
<evidence type="ECO:0000256" key="3">
    <source>
        <dbReference type="ARBA" id="ARBA00023239"/>
    </source>
</evidence>
<protein>
    <recommendedName>
        <fullName evidence="4">Chorismate dehydratase</fullName>
        <ecNumber evidence="4">4.2.1.151</ecNumber>
    </recommendedName>
    <alternativeName>
        <fullName evidence="4">Menaquinone biosynthetic enzyme MqnA</fullName>
    </alternativeName>
</protein>
<comment type="caution">
    <text evidence="6">The sequence shown here is derived from an EMBL/GenBank/DDBJ whole genome shotgun (WGS) entry which is preliminary data.</text>
</comment>
<dbReference type="AlphaFoldDB" id="A0A5R9GMD5"/>
<evidence type="ECO:0000256" key="5">
    <source>
        <dbReference type="SAM" id="MobiDB-lite"/>
    </source>
</evidence>
<dbReference type="CDD" id="cd13634">
    <property type="entry name" value="PBP2_Sco4506"/>
    <property type="match status" value="1"/>
</dbReference>
<keyword evidence="2 4" id="KW-0474">Menaquinone biosynthesis</keyword>
<evidence type="ECO:0000256" key="4">
    <source>
        <dbReference type="HAMAP-Rule" id="MF_00995"/>
    </source>
</evidence>
<organism evidence="6 7">
    <name type="scientific">Paenibacillus antri</name>
    <dbReference type="NCBI Taxonomy" id="2582848"/>
    <lineage>
        <taxon>Bacteria</taxon>
        <taxon>Bacillati</taxon>
        <taxon>Bacillota</taxon>
        <taxon>Bacilli</taxon>
        <taxon>Bacillales</taxon>
        <taxon>Paenibacillaceae</taxon>
        <taxon>Paenibacillus</taxon>
    </lineage>
</organism>
<feature type="region of interest" description="Disordered" evidence="5">
    <location>
        <begin position="1"/>
        <end position="21"/>
    </location>
</feature>
<reference evidence="6 7" key="1">
    <citation type="submission" date="2019-05" db="EMBL/GenBank/DDBJ databases">
        <authorList>
            <person name="Narsing Rao M.P."/>
            <person name="Li W.J."/>
        </authorList>
    </citation>
    <scope>NUCLEOTIDE SEQUENCE [LARGE SCALE GENOMIC DNA]</scope>
    <source>
        <strain evidence="6 7">SYSU_K30003</strain>
    </source>
</reference>
<dbReference type="Gene3D" id="3.40.190.10">
    <property type="entry name" value="Periplasmic binding protein-like II"/>
    <property type="match status" value="2"/>
</dbReference>
<dbReference type="GO" id="GO:0009234">
    <property type="term" value="P:menaquinone biosynthetic process"/>
    <property type="evidence" value="ECO:0007669"/>
    <property type="project" value="UniProtKB-UniRule"/>
</dbReference>